<sequence length="145" mass="16319">MAIDEEHVRPDGVDDLTVEALGNISEALEAVEVARGHLYAFHRMSGTADLTLGKGVDQLREAGHTELADRLQTALVGRNVLHGRWTFQVVEEYDDGYYADFKQLEQEVRDALVAVRRHLYEAEMKEDRRTHGRPGHERRPDAAGG</sequence>
<name>A0ABP6VS58_9ACTN</name>
<organism evidence="2 3">
    <name type="scientific">Nocardioides daeguensis</name>
    <dbReference type="NCBI Taxonomy" id="908359"/>
    <lineage>
        <taxon>Bacteria</taxon>
        <taxon>Bacillati</taxon>
        <taxon>Actinomycetota</taxon>
        <taxon>Actinomycetes</taxon>
        <taxon>Propionibacteriales</taxon>
        <taxon>Nocardioidaceae</taxon>
        <taxon>Nocardioides</taxon>
    </lineage>
</organism>
<evidence type="ECO:0000313" key="2">
    <source>
        <dbReference type="EMBL" id="GAA3537922.1"/>
    </source>
</evidence>
<reference evidence="3" key="1">
    <citation type="journal article" date="2019" name="Int. J. Syst. Evol. Microbiol.">
        <title>The Global Catalogue of Microorganisms (GCM) 10K type strain sequencing project: providing services to taxonomists for standard genome sequencing and annotation.</title>
        <authorList>
            <consortium name="The Broad Institute Genomics Platform"/>
            <consortium name="The Broad Institute Genome Sequencing Center for Infectious Disease"/>
            <person name="Wu L."/>
            <person name="Ma J."/>
        </authorList>
    </citation>
    <scope>NUCLEOTIDE SEQUENCE [LARGE SCALE GENOMIC DNA]</scope>
    <source>
        <strain evidence="3">JCM 17460</strain>
    </source>
</reference>
<keyword evidence="3" id="KW-1185">Reference proteome</keyword>
<gene>
    <name evidence="2" type="ORF">GCM10022263_26920</name>
</gene>
<dbReference type="Proteomes" id="UP001500301">
    <property type="component" value="Unassembled WGS sequence"/>
</dbReference>
<dbReference type="EMBL" id="BAABBB010000013">
    <property type="protein sequence ID" value="GAA3537922.1"/>
    <property type="molecule type" value="Genomic_DNA"/>
</dbReference>
<accession>A0ABP6VS58</accession>
<evidence type="ECO:0000313" key="3">
    <source>
        <dbReference type="Proteomes" id="UP001500301"/>
    </source>
</evidence>
<proteinExistence type="predicted"/>
<feature type="region of interest" description="Disordered" evidence="1">
    <location>
        <begin position="125"/>
        <end position="145"/>
    </location>
</feature>
<dbReference type="RefSeq" id="WP_344771605.1">
    <property type="nucleotide sequence ID" value="NZ_BAABBB010000013.1"/>
</dbReference>
<evidence type="ECO:0000256" key="1">
    <source>
        <dbReference type="SAM" id="MobiDB-lite"/>
    </source>
</evidence>
<comment type="caution">
    <text evidence="2">The sequence shown here is derived from an EMBL/GenBank/DDBJ whole genome shotgun (WGS) entry which is preliminary data.</text>
</comment>
<protein>
    <submittedName>
        <fullName evidence="2">Uncharacterized protein</fullName>
    </submittedName>
</protein>